<feature type="binding site" evidence="2">
    <location>
        <position position="105"/>
    </location>
    <ligand>
        <name>Mn(2+)</name>
        <dbReference type="ChEBI" id="CHEBI:29035"/>
        <label>2</label>
    </ligand>
</feature>
<evidence type="ECO:0000313" key="4">
    <source>
        <dbReference type="EMBL" id="WCE46498.1"/>
    </source>
</evidence>
<gene>
    <name evidence="4" type="ORF">PIG85_02295</name>
</gene>
<dbReference type="Gene3D" id="3.30.70.360">
    <property type="match status" value="1"/>
</dbReference>
<dbReference type="FunFam" id="3.30.70.360:FF:000001">
    <property type="entry name" value="N-acetyldiaminopimelate deacetylase"/>
    <property type="match status" value="1"/>
</dbReference>
<feature type="domain" description="Peptidase M20 dimerisation" evidence="3">
    <location>
        <begin position="195"/>
        <end position="288"/>
    </location>
</feature>
<dbReference type="SUPFAM" id="SSF53187">
    <property type="entry name" value="Zn-dependent exopeptidases"/>
    <property type="match status" value="1"/>
</dbReference>
<keyword evidence="1" id="KW-0378">Hydrolase</keyword>
<organism evidence="4 5">
    <name type="scientific">Winkia neuii subsp. anitrata</name>
    <dbReference type="NCBI Taxonomy" id="29318"/>
    <lineage>
        <taxon>Bacteria</taxon>
        <taxon>Bacillati</taxon>
        <taxon>Actinomycetota</taxon>
        <taxon>Actinomycetes</taxon>
        <taxon>Actinomycetales</taxon>
        <taxon>Actinomycetaceae</taxon>
        <taxon>Winkia</taxon>
    </lineage>
</organism>
<dbReference type="Pfam" id="PF01546">
    <property type="entry name" value="Peptidase_M20"/>
    <property type="match status" value="1"/>
</dbReference>
<dbReference type="InterPro" id="IPR017439">
    <property type="entry name" value="Amidohydrolase"/>
</dbReference>
<dbReference type="InterPro" id="IPR036264">
    <property type="entry name" value="Bact_exopeptidase_dim_dom"/>
</dbReference>
<dbReference type="InterPro" id="IPR002933">
    <property type="entry name" value="Peptidase_M20"/>
</dbReference>
<name>A0AB38XQE4_9ACTO</name>
<proteinExistence type="predicted"/>
<feature type="binding site" evidence="2">
    <location>
        <position position="107"/>
    </location>
    <ligand>
        <name>Mn(2+)</name>
        <dbReference type="ChEBI" id="CHEBI:29035"/>
        <label>2</label>
    </ligand>
</feature>
<dbReference type="PANTHER" id="PTHR11014:SF63">
    <property type="entry name" value="METALLOPEPTIDASE, PUTATIVE (AFU_ORTHOLOGUE AFUA_6G09600)-RELATED"/>
    <property type="match status" value="1"/>
</dbReference>
<feature type="binding site" evidence="2">
    <location>
        <position position="371"/>
    </location>
    <ligand>
        <name>Mn(2+)</name>
        <dbReference type="ChEBI" id="CHEBI:29035"/>
        <label>2</label>
    </ligand>
</feature>
<protein>
    <submittedName>
        <fullName evidence="4">M20 family metallopeptidase</fullName>
    </submittedName>
</protein>
<keyword evidence="2" id="KW-0464">Manganese</keyword>
<keyword evidence="2" id="KW-0479">Metal-binding</keyword>
<dbReference type="GO" id="GO:0019877">
    <property type="term" value="P:diaminopimelate biosynthetic process"/>
    <property type="evidence" value="ECO:0007669"/>
    <property type="project" value="UniProtKB-ARBA"/>
</dbReference>
<evidence type="ECO:0000256" key="1">
    <source>
        <dbReference type="ARBA" id="ARBA00022801"/>
    </source>
</evidence>
<dbReference type="CDD" id="cd03886">
    <property type="entry name" value="M20_Acy1"/>
    <property type="match status" value="1"/>
</dbReference>
<comment type="cofactor">
    <cofactor evidence="2">
        <name>Mn(2+)</name>
        <dbReference type="ChEBI" id="CHEBI:29035"/>
    </cofactor>
    <text evidence="2">The Mn(2+) ion enhances activity.</text>
</comment>
<dbReference type="EMBL" id="CP116394">
    <property type="protein sequence ID" value="WCE46498.1"/>
    <property type="molecule type" value="Genomic_DNA"/>
</dbReference>
<dbReference type="KEGG" id="wne:PIG85_02295"/>
<dbReference type="NCBIfam" id="TIGR01891">
    <property type="entry name" value="amidohydrolases"/>
    <property type="match status" value="1"/>
</dbReference>
<dbReference type="SUPFAM" id="SSF55031">
    <property type="entry name" value="Bacterial exopeptidase dimerisation domain"/>
    <property type="match status" value="1"/>
</dbReference>
<feature type="binding site" evidence="2">
    <location>
        <position position="169"/>
    </location>
    <ligand>
        <name>Mn(2+)</name>
        <dbReference type="ChEBI" id="CHEBI:29035"/>
        <label>2</label>
    </ligand>
</feature>
<dbReference type="PIRSF" id="PIRSF005962">
    <property type="entry name" value="Pept_M20D_amidohydro"/>
    <property type="match status" value="1"/>
</dbReference>
<sequence length="403" mass="43724">MSALIDTEIDRITPQLIALRHELHQMPEVGLDLPNTARRIRSEIDSLGLEVVAAKSSTGYMAILRGGAAGENRPLVLLRADMDGLPVKEATKLPWASKNGNMHACGHDLHMAGLVGAMRALHHVREHLAGDVLFMFQPGEEAHHGGDKMIAEGLLEAAGRTPDHAYACHVWAARYPAKTIFSRPTGAMASSDNLYVTIKGRGGHGSAPHETHDPIMACAQILSEIQVTVAREFDAFDPVVVTCGQIHAGSTENIIPGEAKMDFTMRSVNPQTRIRLQARIQELIHSLAQANNVEAKCVLDQITPVTFNDAAEYQFVANTLAVKFKERWMPQSHAMAASEDFAYVLEKIPGCFIGVSAVPEGTDENKAQFNHSAKANFADYAVADTAKVLAELAWSRLGTAKEA</sequence>
<dbReference type="AlphaFoldDB" id="A0AB38XQE4"/>
<dbReference type="GO" id="GO:0050118">
    <property type="term" value="F:N-acetyldiaminopimelate deacetylase activity"/>
    <property type="evidence" value="ECO:0007669"/>
    <property type="project" value="UniProtKB-ARBA"/>
</dbReference>
<dbReference type="Pfam" id="PF07687">
    <property type="entry name" value="M20_dimer"/>
    <property type="match status" value="1"/>
</dbReference>
<reference evidence="4" key="1">
    <citation type="submission" date="2023-01" db="EMBL/GenBank/DDBJ databases">
        <title>Comparative Genomic Analysis of the Clinically-Derived Winkia Strain NY0527 Provides Evidence into the Taxonomic Reassignment of Winkia neuii and Characterizes Their Virulence Traits.</title>
        <authorList>
            <person name="Cai X."/>
            <person name="Peng Y."/>
            <person name="Li M."/>
            <person name="Qiu Y."/>
            <person name="Wang Y."/>
            <person name="Xu L."/>
            <person name="Hou Q."/>
        </authorList>
    </citation>
    <scope>NUCLEOTIDE SEQUENCE</scope>
    <source>
        <strain evidence="4">NY0527</strain>
    </source>
</reference>
<dbReference type="GO" id="GO:0046872">
    <property type="term" value="F:metal ion binding"/>
    <property type="evidence" value="ECO:0007669"/>
    <property type="project" value="UniProtKB-KW"/>
</dbReference>
<dbReference type="PANTHER" id="PTHR11014">
    <property type="entry name" value="PEPTIDASE M20 FAMILY MEMBER"/>
    <property type="match status" value="1"/>
</dbReference>
<evidence type="ECO:0000256" key="2">
    <source>
        <dbReference type="PIRSR" id="PIRSR005962-1"/>
    </source>
</evidence>
<feature type="binding site" evidence="2">
    <location>
        <position position="141"/>
    </location>
    <ligand>
        <name>Mn(2+)</name>
        <dbReference type="ChEBI" id="CHEBI:29035"/>
        <label>2</label>
    </ligand>
</feature>
<evidence type="ECO:0000259" key="3">
    <source>
        <dbReference type="Pfam" id="PF07687"/>
    </source>
</evidence>
<dbReference type="Gene3D" id="3.40.630.10">
    <property type="entry name" value="Zn peptidases"/>
    <property type="match status" value="1"/>
</dbReference>
<dbReference type="RefSeq" id="WP_004806404.1">
    <property type="nucleotide sequence ID" value="NZ_CP116394.1"/>
</dbReference>
<dbReference type="InterPro" id="IPR011650">
    <property type="entry name" value="Peptidase_M20_dimer"/>
</dbReference>
<accession>A0AB38XQE4</accession>
<evidence type="ECO:0000313" key="5">
    <source>
        <dbReference type="Proteomes" id="UP001211044"/>
    </source>
</evidence>
<dbReference type="Proteomes" id="UP001211044">
    <property type="component" value="Chromosome"/>
</dbReference>